<protein>
    <submittedName>
        <fullName evidence="2">Uncharacterized protein</fullName>
    </submittedName>
</protein>
<comment type="caution">
    <text evidence="2">The sequence shown here is derived from an EMBL/GenBank/DDBJ whole genome shotgun (WGS) entry which is preliminary data.</text>
</comment>
<proteinExistence type="predicted"/>
<name>A0ABS1VCF4_9PROT</name>
<feature type="transmembrane region" description="Helical" evidence="1">
    <location>
        <begin position="49"/>
        <end position="70"/>
    </location>
</feature>
<evidence type="ECO:0000313" key="3">
    <source>
        <dbReference type="Proteomes" id="UP000606490"/>
    </source>
</evidence>
<organism evidence="2 3">
    <name type="scientific">Belnapia mucosa</name>
    <dbReference type="NCBI Taxonomy" id="2804532"/>
    <lineage>
        <taxon>Bacteria</taxon>
        <taxon>Pseudomonadati</taxon>
        <taxon>Pseudomonadota</taxon>
        <taxon>Alphaproteobacteria</taxon>
        <taxon>Acetobacterales</taxon>
        <taxon>Roseomonadaceae</taxon>
        <taxon>Belnapia</taxon>
    </lineage>
</organism>
<keyword evidence="3" id="KW-1185">Reference proteome</keyword>
<keyword evidence="1" id="KW-0812">Transmembrane</keyword>
<sequence>MNILAIPGIWPLLAKTLAAAALGSFLFGAAVSSMTMFSIGINWRSIDVGAIAMAICMPIFVLLGLAWIAVRARILRRQANLQG</sequence>
<dbReference type="EMBL" id="JAEUXJ010000034">
    <property type="protein sequence ID" value="MBL6459348.1"/>
    <property type="molecule type" value="Genomic_DNA"/>
</dbReference>
<dbReference type="RefSeq" id="WP_202829081.1">
    <property type="nucleotide sequence ID" value="NZ_JAEUXJ010000034.1"/>
</dbReference>
<feature type="transmembrane region" description="Helical" evidence="1">
    <location>
        <begin position="12"/>
        <end position="37"/>
    </location>
</feature>
<accession>A0ABS1VCF4</accession>
<gene>
    <name evidence="2" type="ORF">JMJ55_28935</name>
</gene>
<dbReference type="Proteomes" id="UP000606490">
    <property type="component" value="Unassembled WGS sequence"/>
</dbReference>
<keyword evidence="1" id="KW-1133">Transmembrane helix</keyword>
<evidence type="ECO:0000256" key="1">
    <source>
        <dbReference type="SAM" id="Phobius"/>
    </source>
</evidence>
<reference evidence="2 3" key="1">
    <citation type="submission" date="2021-01" db="EMBL/GenBank/DDBJ databases">
        <title>Belnapia mucosa sp. nov. and Belnapia arida sp. nov., isolated from the Tabernas Desert (Almeria, Spain).</title>
        <authorList>
            <person name="Molina-Menor E."/>
            <person name="Vidal-Verdu A."/>
            <person name="Calonge A."/>
            <person name="Satari L."/>
            <person name="Pereto Magraner J."/>
            <person name="Porcar Miralles M."/>
        </authorList>
    </citation>
    <scope>NUCLEOTIDE SEQUENCE [LARGE SCALE GENOMIC DNA]</scope>
    <source>
        <strain evidence="2 3">T6</strain>
    </source>
</reference>
<evidence type="ECO:0000313" key="2">
    <source>
        <dbReference type="EMBL" id="MBL6459348.1"/>
    </source>
</evidence>
<keyword evidence="1" id="KW-0472">Membrane</keyword>